<reference evidence="4 5" key="1">
    <citation type="journal article" date="2019" name="Nat. Ecol. Evol.">
        <title>Megaphylogeny resolves global patterns of mushroom evolution.</title>
        <authorList>
            <person name="Varga T."/>
            <person name="Krizsan K."/>
            <person name="Foldi C."/>
            <person name="Dima B."/>
            <person name="Sanchez-Garcia M."/>
            <person name="Sanchez-Ramirez S."/>
            <person name="Szollosi G.J."/>
            <person name="Szarkandi J.G."/>
            <person name="Papp V."/>
            <person name="Albert L."/>
            <person name="Andreopoulos W."/>
            <person name="Angelini C."/>
            <person name="Antonin V."/>
            <person name="Barry K.W."/>
            <person name="Bougher N.L."/>
            <person name="Buchanan P."/>
            <person name="Buyck B."/>
            <person name="Bense V."/>
            <person name="Catcheside P."/>
            <person name="Chovatia M."/>
            <person name="Cooper J."/>
            <person name="Damon W."/>
            <person name="Desjardin D."/>
            <person name="Finy P."/>
            <person name="Geml J."/>
            <person name="Haridas S."/>
            <person name="Hughes K."/>
            <person name="Justo A."/>
            <person name="Karasinski D."/>
            <person name="Kautmanova I."/>
            <person name="Kiss B."/>
            <person name="Kocsube S."/>
            <person name="Kotiranta H."/>
            <person name="LaButti K.M."/>
            <person name="Lechner B.E."/>
            <person name="Liimatainen K."/>
            <person name="Lipzen A."/>
            <person name="Lukacs Z."/>
            <person name="Mihaltcheva S."/>
            <person name="Morgado L.N."/>
            <person name="Niskanen T."/>
            <person name="Noordeloos M.E."/>
            <person name="Ohm R.A."/>
            <person name="Ortiz-Santana B."/>
            <person name="Ovrebo C."/>
            <person name="Racz N."/>
            <person name="Riley R."/>
            <person name="Savchenko A."/>
            <person name="Shiryaev A."/>
            <person name="Soop K."/>
            <person name="Spirin V."/>
            <person name="Szebenyi C."/>
            <person name="Tomsovsky M."/>
            <person name="Tulloss R.E."/>
            <person name="Uehling J."/>
            <person name="Grigoriev I.V."/>
            <person name="Vagvolgyi C."/>
            <person name="Papp T."/>
            <person name="Martin F.M."/>
            <person name="Miettinen O."/>
            <person name="Hibbett D.S."/>
            <person name="Nagy L.G."/>
        </authorList>
    </citation>
    <scope>NUCLEOTIDE SEQUENCE [LARGE SCALE GENOMIC DNA]</scope>
    <source>
        <strain evidence="4 5">FP101781</strain>
    </source>
</reference>
<dbReference type="InterPro" id="IPR013087">
    <property type="entry name" value="Znf_C2H2_type"/>
</dbReference>
<keyword evidence="1" id="KW-0863">Zinc-finger</keyword>
<feature type="compositionally biased region" description="Low complexity" evidence="2">
    <location>
        <begin position="449"/>
        <end position="459"/>
    </location>
</feature>
<feature type="compositionally biased region" description="Low complexity" evidence="2">
    <location>
        <begin position="309"/>
        <end position="322"/>
    </location>
</feature>
<protein>
    <recommendedName>
        <fullName evidence="3">C2H2-type domain-containing protein</fullName>
    </recommendedName>
</protein>
<feature type="region of interest" description="Disordered" evidence="2">
    <location>
        <begin position="309"/>
        <end position="333"/>
    </location>
</feature>
<proteinExistence type="predicted"/>
<feature type="compositionally biased region" description="Polar residues" evidence="2">
    <location>
        <begin position="368"/>
        <end position="377"/>
    </location>
</feature>
<evidence type="ECO:0000259" key="3">
    <source>
        <dbReference type="PROSITE" id="PS50157"/>
    </source>
</evidence>
<feature type="compositionally biased region" description="Acidic residues" evidence="2">
    <location>
        <begin position="479"/>
        <end position="489"/>
    </location>
</feature>
<dbReference type="PROSITE" id="PS50157">
    <property type="entry name" value="ZINC_FINGER_C2H2_2"/>
    <property type="match status" value="1"/>
</dbReference>
<feature type="compositionally biased region" description="Low complexity" evidence="2">
    <location>
        <begin position="469"/>
        <end position="478"/>
    </location>
</feature>
<dbReference type="PROSITE" id="PS00028">
    <property type="entry name" value="ZINC_FINGER_C2H2_1"/>
    <property type="match status" value="1"/>
</dbReference>
<feature type="region of interest" description="Disordered" evidence="2">
    <location>
        <begin position="1"/>
        <end position="28"/>
    </location>
</feature>
<comment type="caution">
    <text evidence="4">The sequence shown here is derived from an EMBL/GenBank/DDBJ whole genome shotgun (WGS) entry which is preliminary data.</text>
</comment>
<evidence type="ECO:0000256" key="2">
    <source>
        <dbReference type="SAM" id="MobiDB-lite"/>
    </source>
</evidence>
<dbReference type="STRING" id="71717.A0A4Y7STV3"/>
<organism evidence="4 5">
    <name type="scientific">Coprinellus micaceus</name>
    <name type="common">Glistening ink-cap mushroom</name>
    <name type="synonym">Coprinus micaceus</name>
    <dbReference type="NCBI Taxonomy" id="71717"/>
    <lineage>
        <taxon>Eukaryota</taxon>
        <taxon>Fungi</taxon>
        <taxon>Dikarya</taxon>
        <taxon>Basidiomycota</taxon>
        <taxon>Agaricomycotina</taxon>
        <taxon>Agaricomycetes</taxon>
        <taxon>Agaricomycetidae</taxon>
        <taxon>Agaricales</taxon>
        <taxon>Agaricineae</taxon>
        <taxon>Psathyrellaceae</taxon>
        <taxon>Coprinellus</taxon>
    </lineage>
</organism>
<keyword evidence="1" id="KW-0479">Metal-binding</keyword>
<feature type="compositionally biased region" description="Basic residues" evidence="2">
    <location>
        <begin position="84"/>
        <end position="98"/>
    </location>
</feature>
<dbReference type="EMBL" id="QPFP01000060">
    <property type="protein sequence ID" value="TEB25088.1"/>
    <property type="molecule type" value="Genomic_DNA"/>
</dbReference>
<feature type="region of interest" description="Disordered" evidence="2">
    <location>
        <begin position="363"/>
        <end position="395"/>
    </location>
</feature>
<feature type="domain" description="C2H2-type" evidence="3">
    <location>
        <begin position="200"/>
        <end position="223"/>
    </location>
</feature>
<feature type="region of interest" description="Disordered" evidence="2">
    <location>
        <begin position="147"/>
        <end position="198"/>
    </location>
</feature>
<dbReference type="Proteomes" id="UP000298030">
    <property type="component" value="Unassembled WGS sequence"/>
</dbReference>
<feature type="region of interest" description="Disordered" evidence="2">
    <location>
        <begin position="77"/>
        <end position="116"/>
    </location>
</feature>
<gene>
    <name evidence="4" type="ORF">FA13DRAFT_1817629</name>
</gene>
<evidence type="ECO:0000313" key="4">
    <source>
        <dbReference type="EMBL" id="TEB25088.1"/>
    </source>
</evidence>
<keyword evidence="1" id="KW-0862">Zinc</keyword>
<dbReference type="OrthoDB" id="2152896at2759"/>
<accession>A0A4Y7STV3</accession>
<feature type="compositionally biased region" description="Basic and acidic residues" evidence="2">
    <location>
        <begin position="575"/>
        <end position="590"/>
    </location>
</feature>
<keyword evidence="5" id="KW-1185">Reference proteome</keyword>
<dbReference type="GO" id="GO:0008270">
    <property type="term" value="F:zinc ion binding"/>
    <property type="evidence" value="ECO:0007669"/>
    <property type="project" value="UniProtKB-KW"/>
</dbReference>
<evidence type="ECO:0000256" key="1">
    <source>
        <dbReference type="PROSITE-ProRule" id="PRU00042"/>
    </source>
</evidence>
<feature type="region of interest" description="Disordered" evidence="2">
    <location>
        <begin position="438"/>
        <end position="489"/>
    </location>
</feature>
<dbReference type="AlphaFoldDB" id="A0A4Y7STV3"/>
<evidence type="ECO:0000313" key="5">
    <source>
        <dbReference type="Proteomes" id="UP000298030"/>
    </source>
</evidence>
<sequence length="603" mass="63573">MAEVAMHPAAASNTLKHSTPQPPLDQSDAIASLLSLSLASGGVQPPQLPEVKTEPTSHPSIAAALAAHSLSASVPLASGAANGGKHHRRLSSTGKTRRRLSDAREAANRPSPSLLQSPAALSLATLSLSSSPPSSYTNHLSTSFTGASRTLAPAPPRGFGAISNDGSGIPVSGEDEKNGAIPIPISSSNGRTGKKRGMDHRCESCSKIYRHPSCLIKHRWEHTPHWREASKFVLSKHQQVQLLEAAAILSHMSPTVSGGRSLPEDRSLWPSFLSGGSLPPPEPPIPTNRSTSGMDPVHATVHHTLVPTPSYPSHHPVSSSVPARSTSTGPRLHDYGVGSGVVTQVRPGLIGVTTSSGGVVVIGDRANDTTNGSSTQPVPVPTAGSGGRHYHDAFGSAGSTGSGGYYRSVNGASADSWGSHAYSSAGLHRNGASVNNGTSAPGGWSLPKSSLRSESGYSRSRSHSRTRRTASGSSASPPSDDESVDVDGMMDDVRDRDVNVVIEEEEDEEEGGEMVHKNGISVSKPAGMRTPRMAYDDPSNYGGRYTRLGHQSFQVDAMGRNISLREEDEEMEDMDIGRGKKGPMTEREQEWDGLEMEMDMDMD</sequence>
<feature type="compositionally biased region" description="Acidic residues" evidence="2">
    <location>
        <begin position="591"/>
        <end position="603"/>
    </location>
</feature>
<feature type="region of interest" description="Disordered" evidence="2">
    <location>
        <begin position="560"/>
        <end position="603"/>
    </location>
</feature>
<name>A0A4Y7STV3_COPMI</name>